<reference evidence="4" key="1">
    <citation type="submission" date="2020-06" db="EMBL/GenBank/DDBJ databases">
        <authorList>
            <consortium name="Plant Systems Biology data submission"/>
        </authorList>
    </citation>
    <scope>NUCLEOTIDE SEQUENCE</scope>
    <source>
        <strain evidence="4">D6</strain>
    </source>
</reference>
<protein>
    <recommendedName>
        <fullName evidence="3">RING-type domain-containing protein</fullName>
    </recommendedName>
</protein>
<evidence type="ECO:0000256" key="2">
    <source>
        <dbReference type="SAM" id="MobiDB-lite"/>
    </source>
</evidence>
<dbReference type="Proteomes" id="UP001153069">
    <property type="component" value="Unassembled WGS sequence"/>
</dbReference>
<dbReference type="EMBL" id="CAICTM010000334">
    <property type="protein sequence ID" value="CAB9508142.1"/>
    <property type="molecule type" value="Genomic_DNA"/>
</dbReference>
<accession>A0A9N8DSB7</accession>
<dbReference type="PROSITE" id="PS50089">
    <property type="entry name" value="ZF_RING_2"/>
    <property type="match status" value="1"/>
</dbReference>
<feature type="compositionally biased region" description="Basic and acidic residues" evidence="2">
    <location>
        <begin position="190"/>
        <end position="202"/>
    </location>
</feature>
<gene>
    <name evidence="4" type="ORF">SEMRO_335_G120050.1</name>
</gene>
<sequence>MSLFDKCDLCLEPFESRTKRNQHGYQEDKRPVKSQACNHLSYCMECFVALVPLGKGKWHRCPKCGDEEAFLKERFSPNVDYCTQISKRSDPASAKSPTGTIKQEDETEKETPESDSDSEIEVVGVIPPPPRRGNPRSAKASAKRPASQLDSMASTSGRRQRTNSADSPPQKVPSESSGESTNGGNEEESERQNEIATIKDDSQASQPEPAPNDVVSATPNFAASATTSFAASATPNVAASATSNFIASATPDFAVSATPNVAVPSAQAAASNCNNQNGAPDSPPSAAVEAPEAVSSGGPVAERTESAATALPRTAPGAGPEALLGESASLPNPEELFTKDNFLSNSTSVFHINPFLSKSKNGNKKSNQGFGTFIAAKAATIGFAAYTQNYLNLKSDGHTDEAIIGILKADDYYNKSAFTQVKMFENSVRVGDFILMRHEYPQCRFMPARLLGDEGYIGPVYVLGVVTARPSDGYNDVVDYFTKSHSPTFDEFTCRQWTFCRVHFLRMGKKCDLEDSTIRYLSSVCQPTIAHICQAGKIWSKSNTNAEEVLLDLWTKAEVSIESEEFKDPCKFQRLQ</sequence>
<dbReference type="AlphaFoldDB" id="A0A9N8DSB7"/>
<feature type="domain" description="RING-type" evidence="3">
    <location>
        <begin position="7"/>
        <end position="64"/>
    </location>
</feature>
<keyword evidence="1" id="KW-0479">Metal-binding</keyword>
<feature type="compositionally biased region" description="Low complexity" evidence="2">
    <location>
        <begin position="174"/>
        <end position="184"/>
    </location>
</feature>
<keyword evidence="5" id="KW-1185">Reference proteome</keyword>
<evidence type="ECO:0000259" key="3">
    <source>
        <dbReference type="PROSITE" id="PS50089"/>
    </source>
</evidence>
<feature type="compositionally biased region" description="Acidic residues" evidence="2">
    <location>
        <begin position="105"/>
        <end position="120"/>
    </location>
</feature>
<evidence type="ECO:0000256" key="1">
    <source>
        <dbReference type="PROSITE-ProRule" id="PRU00175"/>
    </source>
</evidence>
<feature type="region of interest" description="Disordered" evidence="2">
    <location>
        <begin position="272"/>
        <end position="328"/>
    </location>
</feature>
<proteinExistence type="predicted"/>
<feature type="compositionally biased region" description="Low complexity" evidence="2">
    <location>
        <begin position="272"/>
        <end position="296"/>
    </location>
</feature>
<keyword evidence="1" id="KW-0862">Zinc</keyword>
<dbReference type="InterPro" id="IPR001841">
    <property type="entry name" value="Znf_RING"/>
</dbReference>
<evidence type="ECO:0000313" key="4">
    <source>
        <dbReference type="EMBL" id="CAB9508142.1"/>
    </source>
</evidence>
<feature type="compositionally biased region" description="Polar residues" evidence="2">
    <location>
        <begin position="148"/>
        <end position="167"/>
    </location>
</feature>
<evidence type="ECO:0000313" key="5">
    <source>
        <dbReference type="Proteomes" id="UP001153069"/>
    </source>
</evidence>
<keyword evidence="1" id="KW-0863">Zinc-finger</keyword>
<dbReference type="GO" id="GO:0008270">
    <property type="term" value="F:zinc ion binding"/>
    <property type="evidence" value="ECO:0007669"/>
    <property type="project" value="UniProtKB-KW"/>
</dbReference>
<dbReference type="OrthoDB" id="10685337at2759"/>
<feature type="compositionally biased region" description="Low complexity" evidence="2">
    <location>
        <begin position="135"/>
        <end position="147"/>
    </location>
</feature>
<comment type="caution">
    <text evidence="4">The sequence shown here is derived from an EMBL/GenBank/DDBJ whole genome shotgun (WGS) entry which is preliminary data.</text>
</comment>
<feature type="region of interest" description="Disordered" evidence="2">
    <location>
        <begin position="88"/>
        <end position="219"/>
    </location>
</feature>
<name>A0A9N8DSB7_9STRA</name>
<organism evidence="4 5">
    <name type="scientific">Seminavis robusta</name>
    <dbReference type="NCBI Taxonomy" id="568900"/>
    <lineage>
        <taxon>Eukaryota</taxon>
        <taxon>Sar</taxon>
        <taxon>Stramenopiles</taxon>
        <taxon>Ochrophyta</taxon>
        <taxon>Bacillariophyta</taxon>
        <taxon>Bacillariophyceae</taxon>
        <taxon>Bacillariophycidae</taxon>
        <taxon>Naviculales</taxon>
        <taxon>Naviculaceae</taxon>
        <taxon>Seminavis</taxon>
    </lineage>
</organism>